<organism evidence="3 4">
    <name type="scientific">Molorchus minor</name>
    <dbReference type="NCBI Taxonomy" id="1323400"/>
    <lineage>
        <taxon>Eukaryota</taxon>
        <taxon>Metazoa</taxon>
        <taxon>Ecdysozoa</taxon>
        <taxon>Arthropoda</taxon>
        <taxon>Hexapoda</taxon>
        <taxon>Insecta</taxon>
        <taxon>Pterygota</taxon>
        <taxon>Neoptera</taxon>
        <taxon>Endopterygota</taxon>
        <taxon>Coleoptera</taxon>
        <taxon>Polyphaga</taxon>
        <taxon>Cucujiformia</taxon>
        <taxon>Chrysomeloidea</taxon>
        <taxon>Cerambycidae</taxon>
        <taxon>Lamiinae</taxon>
        <taxon>Monochamini</taxon>
        <taxon>Molorchus</taxon>
    </lineage>
</organism>
<evidence type="ECO:0000313" key="4">
    <source>
        <dbReference type="Proteomes" id="UP001162164"/>
    </source>
</evidence>
<dbReference type="Gene3D" id="3.30.40.10">
    <property type="entry name" value="Zinc/RING finger domain, C3HC4 (zinc finger)"/>
    <property type="match status" value="1"/>
</dbReference>
<feature type="compositionally biased region" description="Acidic residues" evidence="1">
    <location>
        <begin position="74"/>
        <end position="83"/>
    </location>
</feature>
<evidence type="ECO:0000256" key="2">
    <source>
        <dbReference type="SAM" id="SignalP"/>
    </source>
</evidence>
<sequence>MIRMYGLSLVVICSVLLPQTAWQAGSEGQGSQGCPFCRAEIKGTEQIVVDPFDPKKSHHRPKTSSASSPNAGNIDDEDFELEY</sequence>
<keyword evidence="4" id="KW-1185">Reference proteome</keyword>
<dbReference type="SUPFAM" id="SSF57850">
    <property type="entry name" value="RING/U-box"/>
    <property type="match status" value="1"/>
</dbReference>
<comment type="caution">
    <text evidence="3">The sequence shown here is derived from an EMBL/GenBank/DDBJ whole genome shotgun (WGS) entry which is preliminary data.</text>
</comment>
<protein>
    <submittedName>
        <fullName evidence="3">Uncharacterized protein</fullName>
    </submittedName>
</protein>
<feature type="signal peptide" evidence="2">
    <location>
        <begin position="1"/>
        <end position="23"/>
    </location>
</feature>
<dbReference type="Proteomes" id="UP001162164">
    <property type="component" value="Unassembled WGS sequence"/>
</dbReference>
<evidence type="ECO:0000313" key="3">
    <source>
        <dbReference type="EMBL" id="KAJ8967939.1"/>
    </source>
</evidence>
<evidence type="ECO:0000256" key="1">
    <source>
        <dbReference type="SAM" id="MobiDB-lite"/>
    </source>
</evidence>
<gene>
    <name evidence="3" type="ORF">NQ317_016033</name>
</gene>
<dbReference type="InterPro" id="IPR013083">
    <property type="entry name" value="Znf_RING/FYVE/PHD"/>
</dbReference>
<proteinExistence type="predicted"/>
<accession>A0ABQ9IY44</accession>
<name>A0ABQ9IY44_9CUCU</name>
<feature type="chain" id="PRO_5046538481" evidence="2">
    <location>
        <begin position="24"/>
        <end position="83"/>
    </location>
</feature>
<feature type="region of interest" description="Disordered" evidence="1">
    <location>
        <begin position="49"/>
        <end position="83"/>
    </location>
</feature>
<dbReference type="EMBL" id="JAPWTJ010002100">
    <property type="protein sequence ID" value="KAJ8967939.1"/>
    <property type="molecule type" value="Genomic_DNA"/>
</dbReference>
<keyword evidence="2" id="KW-0732">Signal</keyword>
<reference evidence="3" key="1">
    <citation type="journal article" date="2023" name="Insect Mol. Biol.">
        <title>Genome sequencing provides insights into the evolution of gene families encoding plant cell wall-degrading enzymes in longhorned beetles.</title>
        <authorList>
            <person name="Shin N.R."/>
            <person name="Okamura Y."/>
            <person name="Kirsch R."/>
            <person name="Pauchet Y."/>
        </authorList>
    </citation>
    <scope>NUCLEOTIDE SEQUENCE</scope>
    <source>
        <strain evidence="3">MMC_N1</strain>
    </source>
</reference>